<name>Q2SDX2_HAHCH</name>
<dbReference type="STRING" id="349521.HCH_04448"/>
<evidence type="ECO:0000313" key="2">
    <source>
        <dbReference type="Proteomes" id="UP000000238"/>
    </source>
</evidence>
<keyword evidence="2" id="KW-1185">Reference proteome</keyword>
<dbReference type="KEGG" id="hch:HCH_04448"/>
<dbReference type="AlphaFoldDB" id="Q2SDX2"/>
<evidence type="ECO:0000313" key="1">
    <source>
        <dbReference type="EMBL" id="ABC31152.1"/>
    </source>
</evidence>
<gene>
    <name evidence="1" type="ordered locus">HCH_04448</name>
</gene>
<dbReference type="Proteomes" id="UP000000238">
    <property type="component" value="Chromosome"/>
</dbReference>
<dbReference type="EMBL" id="CP000155">
    <property type="protein sequence ID" value="ABC31152.1"/>
    <property type="molecule type" value="Genomic_DNA"/>
</dbReference>
<dbReference type="HOGENOM" id="CLU_3344311_0_0_6"/>
<organism evidence="1 2">
    <name type="scientific">Hahella chejuensis (strain KCTC 2396)</name>
    <dbReference type="NCBI Taxonomy" id="349521"/>
    <lineage>
        <taxon>Bacteria</taxon>
        <taxon>Pseudomonadati</taxon>
        <taxon>Pseudomonadota</taxon>
        <taxon>Gammaproteobacteria</taxon>
        <taxon>Oceanospirillales</taxon>
        <taxon>Hahellaceae</taxon>
        <taxon>Hahella</taxon>
    </lineage>
</organism>
<accession>Q2SDX2</accession>
<reference evidence="1 2" key="1">
    <citation type="journal article" date="2005" name="Nucleic Acids Res.">
        <title>Genomic blueprint of Hahella chejuensis, a marine microbe producing an algicidal agent.</title>
        <authorList>
            <person name="Jeong H."/>
            <person name="Yim J.H."/>
            <person name="Lee C."/>
            <person name="Choi S.-H."/>
            <person name="Park Y.K."/>
            <person name="Yoon S.H."/>
            <person name="Hur C.-G."/>
            <person name="Kang H.-Y."/>
            <person name="Kim D."/>
            <person name="Lee H.H."/>
            <person name="Park K.H."/>
            <person name="Park S.-H."/>
            <person name="Park H.-S."/>
            <person name="Lee H.K."/>
            <person name="Oh T.K."/>
            <person name="Kim J.F."/>
        </authorList>
    </citation>
    <scope>NUCLEOTIDE SEQUENCE [LARGE SCALE GENOMIC DNA]</scope>
    <source>
        <strain evidence="1 2">KCTC 2396</strain>
    </source>
</reference>
<sequence>MEYIKHYKLSLAFHLAQSVKQGKIGLLAQVVIDLFKI</sequence>
<proteinExistence type="predicted"/>
<protein>
    <submittedName>
        <fullName evidence="1">Uncharacterized protein</fullName>
    </submittedName>
</protein>